<gene>
    <name evidence="1" type="ORF">HMPREF0673_01734</name>
</gene>
<comment type="caution">
    <text evidence="1">The sequence shown here is derived from an EMBL/GenBank/DDBJ whole genome shotgun (WGS) entry which is preliminary data.</text>
</comment>
<feature type="non-terminal residue" evidence="1">
    <location>
        <position position="1"/>
    </location>
</feature>
<accession>G6AYM4</accession>
<name>G6AYM4_9BACT</name>
<evidence type="ECO:0000313" key="1">
    <source>
        <dbReference type="EMBL" id="EHJ39028.1"/>
    </source>
</evidence>
<sequence>VWHLAIPTLPPYQQVLMGAWLWQDAIASYQSPFGCVATAGMP</sequence>
<evidence type="ECO:0000313" key="2">
    <source>
        <dbReference type="Proteomes" id="UP000004407"/>
    </source>
</evidence>
<dbReference type="Proteomes" id="UP000004407">
    <property type="component" value="Unassembled WGS sequence"/>
</dbReference>
<organism evidence="1 2">
    <name type="scientific">Leyella stercorea DSM 18206</name>
    <dbReference type="NCBI Taxonomy" id="1002367"/>
    <lineage>
        <taxon>Bacteria</taxon>
        <taxon>Pseudomonadati</taxon>
        <taxon>Bacteroidota</taxon>
        <taxon>Bacteroidia</taxon>
        <taxon>Bacteroidales</taxon>
        <taxon>Prevotellaceae</taxon>
        <taxon>Leyella</taxon>
    </lineage>
</organism>
<reference evidence="1 2" key="1">
    <citation type="submission" date="2011-08" db="EMBL/GenBank/DDBJ databases">
        <authorList>
            <person name="Weinstock G."/>
            <person name="Sodergren E."/>
            <person name="Clifton S."/>
            <person name="Fulton L."/>
            <person name="Fulton B."/>
            <person name="Courtney L."/>
            <person name="Fronick C."/>
            <person name="Harrison M."/>
            <person name="Strong C."/>
            <person name="Farmer C."/>
            <person name="Delahaunty K."/>
            <person name="Markovic C."/>
            <person name="Hall O."/>
            <person name="Minx P."/>
            <person name="Tomlinson C."/>
            <person name="Mitreva M."/>
            <person name="Hou S."/>
            <person name="Chen J."/>
            <person name="Wollam A."/>
            <person name="Pepin K.H."/>
            <person name="Johnson M."/>
            <person name="Bhonagiri V."/>
            <person name="Zhang X."/>
            <person name="Suruliraj S."/>
            <person name="Warren W."/>
            <person name="Chinwalla A."/>
            <person name="Mardis E.R."/>
            <person name="Wilson R.K."/>
        </authorList>
    </citation>
    <scope>NUCLEOTIDE SEQUENCE [LARGE SCALE GENOMIC DNA]</scope>
    <source>
        <strain evidence="1 2">DSM 18206</strain>
    </source>
</reference>
<dbReference type="HOGENOM" id="CLU_3244071_0_0_10"/>
<dbReference type="AlphaFoldDB" id="G6AYM4"/>
<dbReference type="EMBL" id="AFZZ01000157">
    <property type="protein sequence ID" value="EHJ39028.1"/>
    <property type="molecule type" value="Genomic_DNA"/>
</dbReference>
<protein>
    <submittedName>
        <fullName evidence="1">Uncharacterized protein</fullName>
    </submittedName>
</protein>
<proteinExistence type="predicted"/>